<comment type="similarity">
    <text evidence="1">Belongs to the pseudouridine synthase RluA family.</text>
</comment>
<dbReference type="InterPro" id="IPR006224">
    <property type="entry name" value="PsdUridine_synth_RluA-like_CS"/>
</dbReference>
<dbReference type="Gene3D" id="3.30.2350.10">
    <property type="entry name" value="Pseudouridine synthase"/>
    <property type="match status" value="1"/>
</dbReference>
<proteinExistence type="inferred from homology"/>
<evidence type="ECO:0000259" key="3">
    <source>
        <dbReference type="Pfam" id="PF00849"/>
    </source>
</evidence>
<name>A0A7X9WVY8_9SPHN</name>
<dbReference type="GO" id="GO:0000455">
    <property type="term" value="P:enzyme-directed rRNA pseudouridine synthesis"/>
    <property type="evidence" value="ECO:0007669"/>
    <property type="project" value="TreeGrafter"/>
</dbReference>
<dbReference type="PROSITE" id="PS01129">
    <property type="entry name" value="PSI_RLU"/>
    <property type="match status" value="1"/>
</dbReference>
<protein>
    <submittedName>
        <fullName evidence="4">RNA pseudouridine synthase</fullName>
    </submittedName>
</protein>
<evidence type="ECO:0000256" key="1">
    <source>
        <dbReference type="ARBA" id="ARBA00010876"/>
    </source>
</evidence>
<dbReference type="PANTHER" id="PTHR21600:SF44">
    <property type="entry name" value="RIBOSOMAL LARGE SUBUNIT PSEUDOURIDINE SYNTHASE D"/>
    <property type="match status" value="1"/>
</dbReference>
<evidence type="ECO:0000313" key="4">
    <source>
        <dbReference type="EMBL" id="NML10892.1"/>
    </source>
</evidence>
<reference evidence="4 5" key="1">
    <citation type="submission" date="2020-04" db="EMBL/GenBank/DDBJ databases">
        <title>Sphingobium sp. AR-3-1 isolated from Arctic soil.</title>
        <authorList>
            <person name="Dahal R.H."/>
            <person name="Chaudhary D.K."/>
        </authorList>
    </citation>
    <scope>NUCLEOTIDE SEQUENCE [LARGE SCALE GENOMIC DNA]</scope>
    <source>
        <strain evidence="4 5">AR-3-1</strain>
    </source>
</reference>
<gene>
    <name evidence="4" type="ORF">HHL08_12180</name>
</gene>
<organism evidence="4 5">
    <name type="scientific">Sphingobium psychrophilum</name>
    <dbReference type="NCBI Taxonomy" id="2728834"/>
    <lineage>
        <taxon>Bacteria</taxon>
        <taxon>Pseudomonadati</taxon>
        <taxon>Pseudomonadota</taxon>
        <taxon>Alphaproteobacteria</taxon>
        <taxon>Sphingomonadales</taxon>
        <taxon>Sphingomonadaceae</taxon>
        <taxon>Sphingobium</taxon>
    </lineage>
</organism>
<dbReference type="Pfam" id="PF00849">
    <property type="entry name" value="PseudoU_synth_2"/>
    <property type="match status" value="1"/>
</dbReference>
<dbReference type="Proteomes" id="UP000519023">
    <property type="component" value="Unassembled WGS sequence"/>
</dbReference>
<dbReference type="PANTHER" id="PTHR21600">
    <property type="entry name" value="MITOCHONDRIAL RNA PSEUDOURIDINE SYNTHASE"/>
    <property type="match status" value="1"/>
</dbReference>
<feature type="domain" description="Pseudouridine synthase RsuA/RluA-like" evidence="3">
    <location>
        <begin position="16"/>
        <end position="163"/>
    </location>
</feature>
<dbReference type="AlphaFoldDB" id="A0A7X9WVY8"/>
<keyword evidence="2" id="KW-0413">Isomerase</keyword>
<dbReference type="RefSeq" id="WP_169573441.1">
    <property type="nucleotide sequence ID" value="NZ_JABBFV010000007.1"/>
</dbReference>
<evidence type="ECO:0000256" key="2">
    <source>
        <dbReference type="ARBA" id="ARBA00023235"/>
    </source>
</evidence>
<dbReference type="InterPro" id="IPR050188">
    <property type="entry name" value="RluA_PseudoU_synthase"/>
</dbReference>
<dbReference type="InterPro" id="IPR020103">
    <property type="entry name" value="PsdUridine_synth_cat_dom_sf"/>
</dbReference>
<dbReference type="GO" id="GO:0003723">
    <property type="term" value="F:RNA binding"/>
    <property type="evidence" value="ECO:0007669"/>
    <property type="project" value="InterPro"/>
</dbReference>
<sequence>MALLTDHVLFIDGEALILDKPAGLPVDAPRDGSMALENHLASLTFGFQRWPLPVHRLDRDTSGCLLLARNPKAHKRFAAAFEAGTVVKRYVAVIEGVPTEDEGTIELALSKVSTAEEGWRMIPAKAGKNAITHWRKVAEQDGRSLIAFSPQTGRTHQIRVHALHGLGFGIVGDPVYGNGEGAQNTAMLLHSRFLSMPRGDKPAAEATAALPATFAAAGFGQDLLDDAGL</sequence>
<comment type="caution">
    <text evidence="4">The sequence shown here is derived from an EMBL/GenBank/DDBJ whole genome shotgun (WGS) entry which is preliminary data.</text>
</comment>
<dbReference type="SUPFAM" id="SSF55120">
    <property type="entry name" value="Pseudouridine synthase"/>
    <property type="match status" value="1"/>
</dbReference>
<accession>A0A7X9WVY8</accession>
<dbReference type="GO" id="GO:0140098">
    <property type="term" value="F:catalytic activity, acting on RNA"/>
    <property type="evidence" value="ECO:0007669"/>
    <property type="project" value="UniProtKB-ARBA"/>
</dbReference>
<dbReference type="InterPro" id="IPR006145">
    <property type="entry name" value="PsdUridine_synth_RsuA/RluA"/>
</dbReference>
<evidence type="ECO:0000313" key="5">
    <source>
        <dbReference type="Proteomes" id="UP000519023"/>
    </source>
</evidence>
<dbReference type="EMBL" id="JABBFV010000007">
    <property type="protein sequence ID" value="NML10892.1"/>
    <property type="molecule type" value="Genomic_DNA"/>
</dbReference>
<dbReference type="GO" id="GO:0009982">
    <property type="term" value="F:pseudouridine synthase activity"/>
    <property type="evidence" value="ECO:0007669"/>
    <property type="project" value="InterPro"/>
</dbReference>
<dbReference type="CDD" id="cd02869">
    <property type="entry name" value="PseudoU_synth_RluA_like"/>
    <property type="match status" value="1"/>
</dbReference>
<keyword evidence="5" id="KW-1185">Reference proteome</keyword>